<dbReference type="RefSeq" id="WP_110337349.1">
    <property type="nucleotide sequence ID" value="NZ_JBHVKT010000001.1"/>
</dbReference>
<dbReference type="PANTHER" id="PTHR43669">
    <property type="entry name" value="5-KETO-D-GLUCONATE 5-REDUCTASE"/>
    <property type="match status" value="1"/>
</dbReference>
<dbReference type="PRINTS" id="PR00080">
    <property type="entry name" value="SDRFAMILY"/>
</dbReference>
<dbReference type="EMBL" id="MASU01000005">
    <property type="protein sequence ID" value="PXY36974.1"/>
    <property type="molecule type" value="Genomic_DNA"/>
</dbReference>
<evidence type="ECO:0000256" key="2">
    <source>
        <dbReference type="ARBA" id="ARBA00023002"/>
    </source>
</evidence>
<dbReference type="SUPFAM" id="SSF51735">
    <property type="entry name" value="NAD(P)-binding Rossmann-fold domains"/>
    <property type="match status" value="1"/>
</dbReference>
<name>A0A318LUK1_9PSEU</name>
<protein>
    <submittedName>
        <fullName evidence="3">Uncharacterized protein</fullName>
    </submittedName>
</protein>
<organism evidence="3 4">
    <name type="scientific">Prauserella flavalba</name>
    <dbReference type="NCBI Taxonomy" id="1477506"/>
    <lineage>
        <taxon>Bacteria</taxon>
        <taxon>Bacillati</taxon>
        <taxon>Actinomycetota</taxon>
        <taxon>Actinomycetes</taxon>
        <taxon>Pseudonocardiales</taxon>
        <taxon>Pseudonocardiaceae</taxon>
        <taxon>Prauserella</taxon>
    </lineage>
</organism>
<proteinExistence type="inferred from homology"/>
<keyword evidence="4" id="KW-1185">Reference proteome</keyword>
<dbReference type="Proteomes" id="UP000247892">
    <property type="component" value="Unassembled WGS sequence"/>
</dbReference>
<reference evidence="3 4" key="1">
    <citation type="submission" date="2016-07" db="EMBL/GenBank/DDBJ databases">
        <title>Draft genome sequence of Prauserella sp. YIM 121212, isolated from alkaline soil.</title>
        <authorList>
            <person name="Ruckert C."/>
            <person name="Albersmeier A."/>
            <person name="Jiang C.-L."/>
            <person name="Jiang Y."/>
            <person name="Kalinowski J."/>
            <person name="Schneider O."/>
            <person name="Winkler A."/>
            <person name="Zotchev S.B."/>
        </authorList>
    </citation>
    <scope>NUCLEOTIDE SEQUENCE [LARGE SCALE GENOMIC DNA]</scope>
    <source>
        <strain evidence="3 4">YIM 121212</strain>
    </source>
</reference>
<accession>A0A318LUK1</accession>
<keyword evidence="2" id="KW-0560">Oxidoreductase</keyword>
<dbReference type="OrthoDB" id="7064009at2"/>
<evidence type="ECO:0000256" key="1">
    <source>
        <dbReference type="ARBA" id="ARBA00006484"/>
    </source>
</evidence>
<comment type="similarity">
    <text evidence="1">Belongs to the short-chain dehydrogenases/reductases (SDR) family.</text>
</comment>
<evidence type="ECO:0000313" key="4">
    <source>
        <dbReference type="Proteomes" id="UP000247892"/>
    </source>
</evidence>
<dbReference type="InterPro" id="IPR036291">
    <property type="entry name" value="NAD(P)-bd_dom_sf"/>
</dbReference>
<sequence length="274" mass="28651">MVKVALVTGAAGDIGAAISVRLARDGVRVVAADRDGEGAEKTAAVVRAAGGDAVAAEYDQTARPSVERLFAGLGRLDICVANAGYGRFGSVLEQDFEVWRRHVEVNLNGTFLVCQSAARKMVEGGAGGALVINASTAALRSCTLFSGYAASKAGAEMLARCLADELGPYGIRVNTVCPGVIETSMTDGLLGADGMRELVSAETPLARTGRPEEIANVVAFLAGDEAAYVTGAALLADGGQTLRGFPRWFVNEGAEWRLITERDTTKWPARNRTT</sequence>
<dbReference type="InterPro" id="IPR020904">
    <property type="entry name" value="Sc_DH/Rdtase_CS"/>
</dbReference>
<evidence type="ECO:0000313" key="3">
    <source>
        <dbReference type="EMBL" id="PXY36974.1"/>
    </source>
</evidence>
<gene>
    <name evidence="3" type="ORF">BA062_13915</name>
</gene>
<dbReference type="PRINTS" id="PR00081">
    <property type="entry name" value="GDHRDH"/>
</dbReference>
<dbReference type="GO" id="GO:0016491">
    <property type="term" value="F:oxidoreductase activity"/>
    <property type="evidence" value="ECO:0007669"/>
    <property type="project" value="UniProtKB-KW"/>
</dbReference>
<dbReference type="FunFam" id="3.40.50.720:FF:000084">
    <property type="entry name" value="Short-chain dehydrogenase reductase"/>
    <property type="match status" value="1"/>
</dbReference>
<comment type="caution">
    <text evidence="3">The sequence shown here is derived from an EMBL/GenBank/DDBJ whole genome shotgun (WGS) entry which is preliminary data.</text>
</comment>
<dbReference type="InterPro" id="IPR002347">
    <property type="entry name" value="SDR_fam"/>
</dbReference>
<dbReference type="Gene3D" id="3.40.50.720">
    <property type="entry name" value="NAD(P)-binding Rossmann-like Domain"/>
    <property type="match status" value="1"/>
</dbReference>
<dbReference type="CDD" id="cd05233">
    <property type="entry name" value="SDR_c"/>
    <property type="match status" value="1"/>
</dbReference>
<dbReference type="AlphaFoldDB" id="A0A318LUK1"/>
<dbReference type="Pfam" id="PF13561">
    <property type="entry name" value="adh_short_C2"/>
    <property type="match status" value="1"/>
</dbReference>
<dbReference type="PROSITE" id="PS00061">
    <property type="entry name" value="ADH_SHORT"/>
    <property type="match status" value="1"/>
</dbReference>
<dbReference type="PANTHER" id="PTHR43669:SF8">
    <property type="entry name" value="SHORT-CHAIN TYPE DEHYDROGENASE_REDUCTASE-RELATED"/>
    <property type="match status" value="1"/>
</dbReference>